<reference evidence="2 3" key="1">
    <citation type="journal article" date="2023" name="G3 (Bethesda)">
        <title>A chromosome-level genome assembly of Zasmidium syzygii isolated from banana leaves.</title>
        <authorList>
            <person name="van Westerhoven A.C."/>
            <person name="Mehrabi R."/>
            <person name="Talebi R."/>
            <person name="Steentjes M.B.F."/>
            <person name="Corcolon B."/>
            <person name="Chong P.A."/>
            <person name="Kema G.H.J."/>
            <person name="Seidl M.F."/>
        </authorList>
    </citation>
    <scope>NUCLEOTIDE SEQUENCE [LARGE SCALE GENOMIC DNA]</scope>
    <source>
        <strain evidence="2 3">P124</strain>
    </source>
</reference>
<name>A0ABR0E1F3_ZASCE</name>
<keyword evidence="3" id="KW-1185">Reference proteome</keyword>
<evidence type="ECO:0000313" key="2">
    <source>
        <dbReference type="EMBL" id="KAK4495252.1"/>
    </source>
</evidence>
<keyword evidence="1" id="KW-0732">Signal</keyword>
<evidence type="ECO:0000313" key="3">
    <source>
        <dbReference type="Proteomes" id="UP001305779"/>
    </source>
</evidence>
<evidence type="ECO:0000256" key="1">
    <source>
        <dbReference type="SAM" id="SignalP"/>
    </source>
</evidence>
<gene>
    <name evidence="2" type="ORF">PRZ48_013581</name>
</gene>
<feature type="chain" id="PRO_5046615972" evidence="1">
    <location>
        <begin position="17"/>
        <end position="183"/>
    </location>
</feature>
<accession>A0ABR0E1F3</accession>
<sequence length="183" mass="19702">MQFLAATVALFGLAAALPGAPTSDCHTTKTCSAVYHHSTKTIPYQAVKTVTVTDYKPVTHTTEVVKQYTVTSYVPSTYYSTSTWIETQTKSYTTSTVSTICTTTTIPVVSSYTTCLTSSSTCPISTSYPTTITQSTSVPSTYTTSTACPKEEKKTYSTYSTSICTETSTQCAQKTQCTAKAYN</sequence>
<organism evidence="2 3">
    <name type="scientific">Zasmidium cellare</name>
    <name type="common">Wine cellar mold</name>
    <name type="synonym">Racodium cellare</name>
    <dbReference type="NCBI Taxonomy" id="395010"/>
    <lineage>
        <taxon>Eukaryota</taxon>
        <taxon>Fungi</taxon>
        <taxon>Dikarya</taxon>
        <taxon>Ascomycota</taxon>
        <taxon>Pezizomycotina</taxon>
        <taxon>Dothideomycetes</taxon>
        <taxon>Dothideomycetidae</taxon>
        <taxon>Mycosphaerellales</taxon>
        <taxon>Mycosphaerellaceae</taxon>
        <taxon>Zasmidium</taxon>
    </lineage>
</organism>
<proteinExistence type="predicted"/>
<dbReference type="Proteomes" id="UP001305779">
    <property type="component" value="Unassembled WGS sequence"/>
</dbReference>
<feature type="signal peptide" evidence="1">
    <location>
        <begin position="1"/>
        <end position="16"/>
    </location>
</feature>
<comment type="caution">
    <text evidence="2">The sequence shown here is derived from an EMBL/GenBank/DDBJ whole genome shotgun (WGS) entry which is preliminary data.</text>
</comment>
<dbReference type="EMBL" id="JAXOVC010000012">
    <property type="protein sequence ID" value="KAK4495252.1"/>
    <property type="molecule type" value="Genomic_DNA"/>
</dbReference>
<protein>
    <submittedName>
        <fullName evidence="2">Uncharacterized protein</fullName>
    </submittedName>
</protein>